<feature type="transmembrane region" description="Helical" evidence="1">
    <location>
        <begin position="191"/>
        <end position="219"/>
    </location>
</feature>
<feature type="transmembrane region" description="Helical" evidence="1">
    <location>
        <begin position="115"/>
        <end position="135"/>
    </location>
</feature>
<keyword evidence="1" id="KW-0472">Membrane</keyword>
<evidence type="ECO:0000313" key="3">
    <source>
        <dbReference type="Proteomes" id="UP000218327"/>
    </source>
</evidence>
<dbReference type="AlphaFoldDB" id="A0A2A5AVX2"/>
<dbReference type="PANTHER" id="PTHR31881:SF6">
    <property type="entry name" value="OS09G0494600 PROTEIN"/>
    <property type="match status" value="1"/>
</dbReference>
<gene>
    <name evidence="2" type="ORF">COA96_11880</name>
</gene>
<evidence type="ECO:0008006" key="4">
    <source>
        <dbReference type="Google" id="ProtNLM"/>
    </source>
</evidence>
<name>A0A2A5AVX2_9GAMM</name>
<keyword evidence="1" id="KW-1133">Transmembrane helix</keyword>
<keyword evidence="1" id="KW-0812">Transmembrane</keyword>
<dbReference type="PANTHER" id="PTHR31881">
    <property type="match status" value="1"/>
</dbReference>
<protein>
    <recommendedName>
        <fullName evidence="4">DUF599 domain-containing protein</fullName>
    </recommendedName>
</protein>
<sequence>MDINPLDIIGFVWFITCWMGYTLFARRAAKKRNSLSSVLYRYRKEWVRKLSRSGMSEVDAEMLSSLEKQVSFLASTSLLILASLVTVLSTASSMFMNLSSSLWFVTEVPLHVVQLKLMVLIFIFVYGFFTFTWAIRQYGFCFILFSSSFNTVKYYKEADDYEAVAMKRDFEALTKVLDRAAHSYNYGIRAYYFAMAAMAWFINAWFFMAACAVIVFILYRREFLSSSLKAMVSARMVKNVHDEDEVTFD</sequence>
<evidence type="ECO:0000256" key="1">
    <source>
        <dbReference type="SAM" id="Phobius"/>
    </source>
</evidence>
<organism evidence="2 3">
    <name type="scientific">SAR86 cluster bacterium</name>
    <dbReference type="NCBI Taxonomy" id="2030880"/>
    <lineage>
        <taxon>Bacteria</taxon>
        <taxon>Pseudomonadati</taxon>
        <taxon>Pseudomonadota</taxon>
        <taxon>Gammaproteobacteria</taxon>
        <taxon>SAR86 cluster</taxon>
    </lineage>
</organism>
<comment type="caution">
    <text evidence="2">The sequence shown here is derived from an EMBL/GenBank/DDBJ whole genome shotgun (WGS) entry which is preliminary data.</text>
</comment>
<reference evidence="3" key="1">
    <citation type="submission" date="2017-08" db="EMBL/GenBank/DDBJ databases">
        <title>A dynamic microbial community with high functional redundancy inhabits the cold, oxic subseafloor aquifer.</title>
        <authorList>
            <person name="Tully B.J."/>
            <person name="Wheat C.G."/>
            <person name="Glazer B.T."/>
            <person name="Huber J.A."/>
        </authorList>
    </citation>
    <scope>NUCLEOTIDE SEQUENCE [LARGE SCALE GENOMIC DNA]</scope>
</reference>
<feature type="transmembrane region" description="Helical" evidence="1">
    <location>
        <begin position="6"/>
        <end position="24"/>
    </location>
</feature>
<accession>A0A2A5AVX2</accession>
<dbReference type="Proteomes" id="UP000218327">
    <property type="component" value="Unassembled WGS sequence"/>
</dbReference>
<dbReference type="EMBL" id="NVVJ01000039">
    <property type="protein sequence ID" value="PCJ23443.1"/>
    <property type="molecule type" value="Genomic_DNA"/>
</dbReference>
<dbReference type="Pfam" id="PF04654">
    <property type="entry name" value="DUF599"/>
    <property type="match status" value="1"/>
</dbReference>
<dbReference type="InterPro" id="IPR006747">
    <property type="entry name" value="DUF599"/>
</dbReference>
<feature type="transmembrane region" description="Helical" evidence="1">
    <location>
        <begin position="72"/>
        <end position="95"/>
    </location>
</feature>
<proteinExistence type="predicted"/>
<evidence type="ECO:0000313" key="2">
    <source>
        <dbReference type="EMBL" id="PCJ23443.1"/>
    </source>
</evidence>